<evidence type="ECO:0000256" key="5">
    <source>
        <dbReference type="ARBA" id="ARBA00036820"/>
    </source>
</evidence>
<dbReference type="EMBL" id="AP012032">
    <property type="protein sequence ID" value="BAK11229.1"/>
    <property type="molecule type" value="Genomic_DNA"/>
</dbReference>
<dbReference type="eggNOG" id="COG2334">
    <property type="taxonomic scope" value="Bacteria"/>
</dbReference>
<evidence type="ECO:0000256" key="6">
    <source>
        <dbReference type="ARBA" id="ARBA00037368"/>
    </source>
</evidence>
<gene>
    <name evidence="10" type="ordered locus">PAJ_1149</name>
</gene>
<dbReference type="InterPro" id="IPR011009">
    <property type="entry name" value="Kinase-like_dom_sf"/>
</dbReference>
<evidence type="ECO:0000256" key="4">
    <source>
        <dbReference type="ARBA" id="ARBA00022777"/>
    </source>
</evidence>
<dbReference type="Gene3D" id="3.90.1200.10">
    <property type="match status" value="1"/>
</dbReference>
<dbReference type="AlphaFoldDB" id="A0A0H3KVI6"/>
<dbReference type="HOGENOM" id="CLU_042971_0_0_6"/>
<dbReference type="InterPro" id="IPR050249">
    <property type="entry name" value="Pseudomonas-type_ThrB"/>
</dbReference>
<name>A0A0H3KVI6_PANAA</name>
<dbReference type="PANTHER" id="PTHR21064:SF1">
    <property type="entry name" value="HYDROXYLYSINE KINASE"/>
    <property type="match status" value="1"/>
</dbReference>
<reference evidence="11" key="1">
    <citation type="journal article" date="2012" name="Appl. Microbiol. Biotechnol.">
        <title>The complete genome sequence of Pantoea ananatis AJ13355, an organism with great biotechnological potential.</title>
        <authorList>
            <person name="Hara Y."/>
            <person name="Kadotani N."/>
            <person name="Izui H."/>
            <person name="Katashkina J.I."/>
            <person name="Kuvaeva T.M."/>
            <person name="Andreeva I.G."/>
            <person name="Golubeva L.I."/>
            <person name="Malko D.B."/>
            <person name="Makeev V.J."/>
            <person name="Mashko S.V."/>
            <person name="Kozlov Y.I."/>
        </authorList>
    </citation>
    <scope>NUCLEOTIDE SEQUENCE [LARGE SCALE GENOMIC DNA]</scope>
    <source>
        <strain evidence="11">AJ13355</strain>
    </source>
</reference>
<evidence type="ECO:0000256" key="3">
    <source>
        <dbReference type="ARBA" id="ARBA00022679"/>
    </source>
</evidence>
<evidence type="ECO:0000256" key="1">
    <source>
        <dbReference type="ARBA" id="ARBA00004496"/>
    </source>
</evidence>
<evidence type="ECO:0000256" key="2">
    <source>
        <dbReference type="ARBA" id="ARBA00022490"/>
    </source>
</evidence>
<dbReference type="GO" id="GO:0005737">
    <property type="term" value="C:cytoplasm"/>
    <property type="evidence" value="ECO:0007669"/>
    <property type="project" value="UniProtKB-SubCell"/>
</dbReference>
<evidence type="ECO:0000256" key="7">
    <source>
        <dbReference type="ARBA" id="ARBA00038873"/>
    </source>
</evidence>
<dbReference type="EC" id="2.7.1.81" evidence="7"/>
<sequence length="378" mass="41327">MALIGSPTSASLPACLVFNASLGAEKRGNMMPDEQRPKAVALSTAAPALSLPAIQSLVSEKYGIEGTVLPLASERDQNCCIEQADGTRYVLKISNPSEALSIVDFQIAALNHIAESAPGLSTPRIVRTLEGSLRDNVTLDGGEITTVRMLTYLDGIQVKDTERTPAQRCAMGTCLARLDLALQAFSHPAASHDLLWNVSAAHRLMDKLEDLVDPTRRRLAEKFMTRFITHILPRLPALRAQVIHNDFHLYNVMVAPEAQDRITGIIDFGDMLYAPLVGEVATAAAFQMAGSVDPFAGAAQFVGAYHQTLPLTDLEQAVVTDLMATRHLITVLITEWRAVRYPHNRAYIMRHNPAAWEALSLMADLSRDTARDRLLAKL</sequence>
<dbReference type="SUPFAM" id="SSF56112">
    <property type="entry name" value="Protein kinase-like (PK-like)"/>
    <property type="match status" value="1"/>
</dbReference>
<dbReference type="GO" id="GO:0047992">
    <property type="term" value="F:hydroxylysine kinase activity"/>
    <property type="evidence" value="ECO:0007669"/>
    <property type="project" value="UniProtKB-EC"/>
</dbReference>
<comment type="function">
    <text evidence="6">Catalyzes the GTP-dependent phosphorylation of 5-hydroxy-L-lysine.</text>
</comment>
<comment type="subcellular location">
    <subcellularLocation>
        <location evidence="1">Cytoplasm</location>
    </subcellularLocation>
</comment>
<feature type="domain" description="Aminoglycoside phosphotransferase" evidence="9">
    <location>
        <begin position="70"/>
        <end position="300"/>
    </location>
</feature>
<keyword evidence="3" id="KW-0808">Transferase</keyword>
<dbReference type="Proteomes" id="UP000006690">
    <property type="component" value="Chromosome"/>
</dbReference>
<protein>
    <recommendedName>
        <fullName evidence="8">Hydroxylysine kinase</fullName>
        <ecNumber evidence="7">2.7.1.81</ecNumber>
    </recommendedName>
</protein>
<keyword evidence="4" id="KW-0418">Kinase</keyword>
<accession>A0A0H3KVI6</accession>
<evidence type="ECO:0000259" key="9">
    <source>
        <dbReference type="Pfam" id="PF01636"/>
    </source>
</evidence>
<dbReference type="PATRIC" id="fig|932677.3.peg.1329"/>
<dbReference type="InterPro" id="IPR002575">
    <property type="entry name" value="Aminoglycoside_PTrfase"/>
</dbReference>
<proteinExistence type="predicted"/>
<keyword evidence="2" id="KW-0963">Cytoplasm</keyword>
<comment type="catalytic activity">
    <reaction evidence="5">
        <text>(5R)-5-hydroxy-L-lysine + GTP = (5R)-5-phosphooxy-L-lysine + GDP + H(+)</text>
        <dbReference type="Rhea" id="RHEA:19049"/>
        <dbReference type="ChEBI" id="CHEBI:15378"/>
        <dbReference type="ChEBI" id="CHEBI:37565"/>
        <dbReference type="ChEBI" id="CHEBI:57882"/>
        <dbReference type="ChEBI" id="CHEBI:58189"/>
        <dbReference type="ChEBI" id="CHEBI:58357"/>
        <dbReference type="EC" id="2.7.1.81"/>
    </reaction>
</comment>
<evidence type="ECO:0000313" key="11">
    <source>
        <dbReference type="Proteomes" id="UP000006690"/>
    </source>
</evidence>
<evidence type="ECO:0000313" key="10">
    <source>
        <dbReference type="EMBL" id="BAK11229.1"/>
    </source>
</evidence>
<dbReference type="KEGG" id="paj:PAJ_1149"/>
<evidence type="ECO:0000256" key="8">
    <source>
        <dbReference type="ARBA" id="ARBA00040505"/>
    </source>
</evidence>
<organism evidence="10 11">
    <name type="scientific">Pantoea ananatis (strain AJ13355)</name>
    <dbReference type="NCBI Taxonomy" id="932677"/>
    <lineage>
        <taxon>Bacteria</taxon>
        <taxon>Pseudomonadati</taxon>
        <taxon>Pseudomonadota</taxon>
        <taxon>Gammaproteobacteria</taxon>
        <taxon>Enterobacterales</taxon>
        <taxon>Erwiniaceae</taxon>
        <taxon>Pantoea</taxon>
    </lineage>
</organism>
<dbReference type="Pfam" id="PF01636">
    <property type="entry name" value="APH"/>
    <property type="match status" value="1"/>
</dbReference>
<dbReference type="PANTHER" id="PTHR21064">
    <property type="entry name" value="AMINOGLYCOSIDE PHOSPHOTRANSFERASE DOMAIN-CONTAINING PROTEIN-RELATED"/>
    <property type="match status" value="1"/>
</dbReference>